<evidence type="ECO:0000313" key="3">
    <source>
        <dbReference type="EMBL" id="CAH1430019.1"/>
    </source>
</evidence>
<accession>A0AAU9MVC8</accession>
<reference evidence="3 4" key="1">
    <citation type="submission" date="2022-01" db="EMBL/GenBank/DDBJ databases">
        <authorList>
            <person name="Xiong W."/>
            <person name="Schranz E."/>
        </authorList>
    </citation>
    <scope>NUCLEOTIDE SEQUENCE [LARGE SCALE GENOMIC DNA]</scope>
</reference>
<feature type="compositionally biased region" description="Low complexity" evidence="1">
    <location>
        <begin position="309"/>
        <end position="326"/>
    </location>
</feature>
<evidence type="ECO:0000259" key="2">
    <source>
        <dbReference type="Pfam" id="PF14111"/>
    </source>
</evidence>
<proteinExistence type="predicted"/>
<dbReference type="InterPro" id="IPR040256">
    <property type="entry name" value="At4g02000-like"/>
</dbReference>
<feature type="region of interest" description="Disordered" evidence="1">
    <location>
        <begin position="285"/>
        <end position="326"/>
    </location>
</feature>
<evidence type="ECO:0000313" key="4">
    <source>
        <dbReference type="Proteomes" id="UP001157418"/>
    </source>
</evidence>
<comment type="caution">
    <text evidence="3">The sequence shown here is derived from an EMBL/GenBank/DDBJ whole genome shotgun (WGS) entry which is preliminary data.</text>
</comment>
<gene>
    <name evidence="3" type="ORF">LVIROSA_LOCUS16835</name>
</gene>
<dbReference type="PANTHER" id="PTHR31286:SF99">
    <property type="entry name" value="DUF4283 DOMAIN-CONTAINING PROTEIN"/>
    <property type="match status" value="1"/>
</dbReference>
<dbReference type="InterPro" id="IPR025558">
    <property type="entry name" value="DUF4283"/>
</dbReference>
<dbReference type="AlphaFoldDB" id="A0AAU9MVC8"/>
<protein>
    <recommendedName>
        <fullName evidence="2">DUF4283 domain-containing protein</fullName>
    </recommendedName>
</protein>
<dbReference type="PANTHER" id="PTHR31286">
    <property type="entry name" value="GLYCINE-RICH CELL WALL STRUCTURAL PROTEIN 1.8-LIKE"/>
    <property type="match status" value="1"/>
</dbReference>
<keyword evidence="4" id="KW-1185">Reference proteome</keyword>
<organism evidence="3 4">
    <name type="scientific">Lactuca virosa</name>
    <dbReference type="NCBI Taxonomy" id="75947"/>
    <lineage>
        <taxon>Eukaryota</taxon>
        <taxon>Viridiplantae</taxon>
        <taxon>Streptophyta</taxon>
        <taxon>Embryophyta</taxon>
        <taxon>Tracheophyta</taxon>
        <taxon>Spermatophyta</taxon>
        <taxon>Magnoliopsida</taxon>
        <taxon>eudicotyledons</taxon>
        <taxon>Gunneridae</taxon>
        <taxon>Pentapetalae</taxon>
        <taxon>asterids</taxon>
        <taxon>campanulids</taxon>
        <taxon>Asterales</taxon>
        <taxon>Asteraceae</taxon>
        <taxon>Cichorioideae</taxon>
        <taxon>Cichorieae</taxon>
        <taxon>Lactucinae</taxon>
        <taxon>Lactuca</taxon>
    </lineage>
</organism>
<dbReference type="Pfam" id="PF14111">
    <property type="entry name" value="DUF4283"/>
    <property type="match status" value="1"/>
</dbReference>
<feature type="domain" description="DUF4283" evidence="2">
    <location>
        <begin position="9"/>
        <end position="85"/>
    </location>
</feature>
<sequence>MANGSTPYERTLYGYFIGKRLAFPLVKDRLQDLWKEHGITDIFINNEDMFFFKVDNDNGMNYVLQKGFWKINGTPLFLRKWDPNVFIEKPTHDWVPVWVNIFGIPLQLFNKDGLSLIASKLGKPLEVDSYTTSMCEQGTGRAIYARTLIEMSAKDPWEKDINIKAITAKGATSTTLRVEYSWNPKSCNHCKIFGHDLASCPTLTTSTPVQKSATPTPIEVDKEGYQMVKRRNRPIPIPKKKVQVDNHKCKGPALKIAQVYKPISRDPKKKNVSSNMFDALSHQRIGDTEDDSSIPPVIHPRDTLPTSDSHPSSSHGGHISIPVDQG</sequence>
<evidence type="ECO:0000256" key="1">
    <source>
        <dbReference type="SAM" id="MobiDB-lite"/>
    </source>
</evidence>
<dbReference type="EMBL" id="CAKMRJ010003334">
    <property type="protein sequence ID" value="CAH1430019.1"/>
    <property type="molecule type" value="Genomic_DNA"/>
</dbReference>
<dbReference type="Proteomes" id="UP001157418">
    <property type="component" value="Unassembled WGS sequence"/>
</dbReference>
<name>A0AAU9MVC8_9ASTR</name>